<evidence type="ECO:0000259" key="2">
    <source>
        <dbReference type="SMART" id="SM00014"/>
    </source>
</evidence>
<dbReference type="SMART" id="SM00014">
    <property type="entry name" value="acidPPc"/>
    <property type="match status" value="1"/>
</dbReference>
<name>A0A9W6W9S8_9ACTN</name>
<dbReference type="Proteomes" id="UP001165079">
    <property type="component" value="Unassembled WGS sequence"/>
</dbReference>
<accession>A0A9W6W9S8</accession>
<evidence type="ECO:0000313" key="4">
    <source>
        <dbReference type="Proteomes" id="UP001165079"/>
    </source>
</evidence>
<dbReference type="PANTHER" id="PTHR14969">
    <property type="entry name" value="SPHINGOSINE-1-PHOSPHATE PHOSPHOHYDROLASE"/>
    <property type="match status" value="1"/>
</dbReference>
<feature type="transmembrane region" description="Helical" evidence="1">
    <location>
        <begin position="93"/>
        <end position="114"/>
    </location>
</feature>
<dbReference type="Gene3D" id="1.20.144.10">
    <property type="entry name" value="Phosphatidic acid phosphatase type 2/haloperoxidase"/>
    <property type="match status" value="1"/>
</dbReference>
<keyword evidence="1" id="KW-0472">Membrane</keyword>
<dbReference type="SUPFAM" id="SSF48317">
    <property type="entry name" value="Acid phosphatase/Vanadium-dependent haloperoxidase"/>
    <property type="match status" value="1"/>
</dbReference>
<comment type="caution">
    <text evidence="3">The sequence shown here is derived from an EMBL/GenBank/DDBJ whole genome shotgun (WGS) entry which is preliminary data.</text>
</comment>
<keyword evidence="1" id="KW-0812">Transmembrane</keyword>
<dbReference type="AlphaFoldDB" id="A0A9W6W9S8"/>
<protein>
    <recommendedName>
        <fullName evidence="2">Phosphatidic acid phosphatase type 2/haloperoxidase domain-containing protein</fullName>
    </recommendedName>
</protein>
<proteinExistence type="predicted"/>
<feature type="transmembrane region" description="Helical" evidence="1">
    <location>
        <begin position="155"/>
        <end position="174"/>
    </location>
</feature>
<feature type="transmembrane region" description="Helical" evidence="1">
    <location>
        <begin position="181"/>
        <end position="200"/>
    </location>
</feature>
<dbReference type="PANTHER" id="PTHR14969:SF13">
    <property type="entry name" value="AT30094P"/>
    <property type="match status" value="1"/>
</dbReference>
<evidence type="ECO:0000313" key="3">
    <source>
        <dbReference type="EMBL" id="GLZ76925.1"/>
    </source>
</evidence>
<feature type="domain" description="Phosphatidic acid phosphatase type 2/haloperoxidase" evidence="2">
    <location>
        <begin position="95"/>
        <end position="221"/>
    </location>
</feature>
<gene>
    <name evidence="3" type="ORF">Afil01_17320</name>
</gene>
<organism evidence="3 4">
    <name type="scientific">Actinorhabdospora filicis</name>
    <dbReference type="NCBI Taxonomy" id="1785913"/>
    <lineage>
        <taxon>Bacteria</taxon>
        <taxon>Bacillati</taxon>
        <taxon>Actinomycetota</taxon>
        <taxon>Actinomycetes</taxon>
        <taxon>Micromonosporales</taxon>
        <taxon>Micromonosporaceae</taxon>
        <taxon>Actinorhabdospora</taxon>
    </lineage>
</organism>
<dbReference type="InterPro" id="IPR036938">
    <property type="entry name" value="PAP2/HPO_sf"/>
</dbReference>
<evidence type="ECO:0000256" key="1">
    <source>
        <dbReference type="SAM" id="Phobius"/>
    </source>
</evidence>
<feature type="transmembrane region" description="Helical" evidence="1">
    <location>
        <begin position="12"/>
        <end position="32"/>
    </location>
</feature>
<dbReference type="Pfam" id="PF01569">
    <property type="entry name" value="PAP2"/>
    <property type="match status" value="1"/>
</dbReference>
<dbReference type="EMBL" id="BSTX01000001">
    <property type="protein sequence ID" value="GLZ76925.1"/>
    <property type="molecule type" value="Genomic_DNA"/>
</dbReference>
<keyword evidence="4" id="KW-1185">Reference proteome</keyword>
<keyword evidence="1" id="KW-1133">Transmembrane helix</keyword>
<dbReference type="RefSeq" id="WP_285662071.1">
    <property type="nucleotide sequence ID" value="NZ_BSTX01000001.1"/>
</dbReference>
<dbReference type="InterPro" id="IPR000326">
    <property type="entry name" value="PAP2/HPO"/>
</dbReference>
<reference evidence="3" key="1">
    <citation type="submission" date="2023-03" db="EMBL/GenBank/DDBJ databases">
        <title>Actinorhabdospora filicis NBRC 111898.</title>
        <authorList>
            <person name="Ichikawa N."/>
            <person name="Sato H."/>
            <person name="Tonouchi N."/>
        </authorList>
    </citation>
    <scope>NUCLEOTIDE SEQUENCE</scope>
    <source>
        <strain evidence="3">NBRC 111898</strain>
    </source>
</reference>
<feature type="transmembrane region" description="Helical" evidence="1">
    <location>
        <begin position="66"/>
        <end position="86"/>
    </location>
</feature>
<sequence>MTRPYAPRPRWWVDVAAVLFCLAFVAGLMLLLSEVTWAVRMDVAIRDWVDSHRPAPMFWLARILNFLGQGTPLAVLTGLAAAYLAYRKKTIRPLVVFVAAYFAVGGVIGPIKLWTDRYAPHTLPGTEKLGPPYPTVEQSDFFQFDKAMSFPSGHTVNAVVWYALLLAFLVPLFPKLDRYRLWIRLVPPVIVTWSMTYLAFHWFTDVLAGLALGIIIERVFFRLPWERVPLPARLERREG</sequence>